<evidence type="ECO:0008006" key="5">
    <source>
        <dbReference type="Google" id="ProtNLM"/>
    </source>
</evidence>
<keyword evidence="2" id="KW-0812">Transmembrane</keyword>
<dbReference type="OrthoDB" id="328473at2759"/>
<dbReference type="KEGG" id="bbes:BESB_033420"/>
<keyword evidence="2" id="KW-1133">Transmembrane helix</keyword>
<dbReference type="AlphaFoldDB" id="A0A2A9MI56"/>
<dbReference type="VEuPathDB" id="ToxoDB:BESB_033420"/>
<gene>
    <name evidence="3" type="ORF">BESB_033420</name>
</gene>
<evidence type="ECO:0000313" key="4">
    <source>
        <dbReference type="Proteomes" id="UP000224006"/>
    </source>
</evidence>
<evidence type="ECO:0000256" key="1">
    <source>
        <dbReference type="SAM" id="MobiDB-lite"/>
    </source>
</evidence>
<accession>A0A2A9MI56</accession>
<name>A0A2A9MI56_BESBE</name>
<comment type="caution">
    <text evidence="3">The sequence shown here is derived from an EMBL/GenBank/DDBJ whole genome shotgun (WGS) entry which is preliminary data.</text>
</comment>
<feature type="region of interest" description="Disordered" evidence="1">
    <location>
        <begin position="215"/>
        <end position="244"/>
    </location>
</feature>
<dbReference type="Proteomes" id="UP000224006">
    <property type="component" value="Chromosome II"/>
</dbReference>
<evidence type="ECO:0000256" key="2">
    <source>
        <dbReference type="SAM" id="Phobius"/>
    </source>
</evidence>
<dbReference type="EMBL" id="NWUJ01000002">
    <property type="protein sequence ID" value="PFH36884.1"/>
    <property type="molecule type" value="Genomic_DNA"/>
</dbReference>
<sequence>MSRNQAYAGTYKCNYKMVWLYVAASNISMEQKPRETSRELSFRVGTAVAAFRLGPKTNESHRIQSAEHMRSVIELRKKQFRRRSLSFPSCLRGARRRGGAHEAAYVLVSNHPKTPFFLPLSAFYRTTILFVSQESQELQTRQPAYQTCCIRQAALGIKALTGSPATLSQQTGSLSRFFAKASTPASPAPGRTVDEVAKTVPRAVLGKGSKLPAETGKLEGSLLPPPHIPGIRRAPREPATPRMAGMEGRMPIRLPAEGTRFRKYIDPRADYFFPLTAAFVAVGPLYMFSKAFF</sequence>
<protein>
    <recommendedName>
        <fullName evidence="5">Transmembrane protein</fullName>
    </recommendedName>
</protein>
<keyword evidence="4" id="KW-1185">Reference proteome</keyword>
<dbReference type="RefSeq" id="XP_029220893.1">
    <property type="nucleotide sequence ID" value="XM_029361928.1"/>
</dbReference>
<evidence type="ECO:0000313" key="3">
    <source>
        <dbReference type="EMBL" id="PFH36884.1"/>
    </source>
</evidence>
<proteinExistence type="predicted"/>
<keyword evidence="2" id="KW-0472">Membrane</keyword>
<reference evidence="3 4" key="1">
    <citation type="submission" date="2017-09" db="EMBL/GenBank/DDBJ databases">
        <title>Genome sequencing of Besnoitia besnoiti strain Bb-Ger1.</title>
        <authorList>
            <person name="Schares G."/>
            <person name="Venepally P."/>
            <person name="Lorenzi H.A."/>
        </authorList>
    </citation>
    <scope>NUCLEOTIDE SEQUENCE [LARGE SCALE GENOMIC DNA]</scope>
    <source>
        <strain evidence="3 4">Bb-Ger1</strain>
    </source>
</reference>
<feature type="transmembrane region" description="Helical" evidence="2">
    <location>
        <begin position="271"/>
        <end position="288"/>
    </location>
</feature>
<dbReference type="GeneID" id="40308323"/>
<organism evidence="3 4">
    <name type="scientific">Besnoitia besnoiti</name>
    <name type="common">Apicomplexan protozoan</name>
    <dbReference type="NCBI Taxonomy" id="94643"/>
    <lineage>
        <taxon>Eukaryota</taxon>
        <taxon>Sar</taxon>
        <taxon>Alveolata</taxon>
        <taxon>Apicomplexa</taxon>
        <taxon>Conoidasida</taxon>
        <taxon>Coccidia</taxon>
        <taxon>Eucoccidiorida</taxon>
        <taxon>Eimeriorina</taxon>
        <taxon>Sarcocystidae</taxon>
        <taxon>Besnoitia</taxon>
    </lineage>
</organism>